<feature type="coiled-coil region" evidence="4">
    <location>
        <begin position="380"/>
        <end position="428"/>
    </location>
</feature>
<feature type="region of interest" description="Disordered" evidence="5">
    <location>
        <begin position="192"/>
        <end position="214"/>
    </location>
</feature>
<reference evidence="7" key="1">
    <citation type="submission" date="2025-08" db="UniProtKB">
        <authorList>
            <consortium name="RefSeq"/>
        </authorList>
    </citation>
    <scope>IDENTIFICATION</scope>
</reference>
<evidence type="ECO:0000256" key="1">
    <source>
        <dbReference type="ARBA" id="ARBA00022737"/>
    </source>
</evidence>
<evidence type="ECO:0000313" key="7">
    <source>
        <dbReference type="RefSeq" id="XP_013076397.2"/>
    </source>
</evidence>
<evidence type="ECO:0000256" key="5">
    <source>
        <dbReference type="SAM" id="MobiDB-lite"/>
    </source>
</evidence>
<dbReference type="SMART" id="SM00248">
    <property type="entry name" value="ANK"/>
    <property type="match status" value="5"/>
</dbReference>
<accession>A0A9U8E7S9</accession>
<feature type="repeat" description="ANK" evidence="3">
    <location>
        <begin position="94"/>
        <end position="126"/>
    </location>
</feature>
<dbReference type="Pfam" id="PF12796">
    <property type="entry name" value="Ank_2"/>
    <property type="match status" value="2"/>
</dbReference>
<proteinExistence type="predicted"/>
<dbReference type="OrthoDB" id="539213at2759"/>
<dbReference type="KEGG" id="bgt:106062645"/>
<evidence type="ECO:0000256" key="2">
    <source>
        <dbReference type="ARBA" id="ARBA00023043"/>
    </source>
</evidence>
<sequence length="492" mass="55022">MYKTLVKEHRTGCYEDQTEQGLKTKGMCQPPPIIYAVIKGDLPKVKSLIAQGHSVNVTDEKGATALHWSCSKDDERLCDYLLEVGCNVKAKIQNGSTALHVAADHGCIGCARVLIKRGAELDTPNDRCDTPLHAAAHRGHLDIIKLLVQAGANPMVSNKHGMTPLAEASAKSFDTCVQFLLPYTNNLLSSEEKESQKYKNRQNEEQTSSFNIQPESTYYKPVNNVIDNSPLNKKNVTNSSGYLSEKLSKHDLPSCPSSVLSIDSDYSSYTSDRDVTPFNEMTMPSVGYISTFDSLLNKAVVVASQVGSPVRSSMVERHSERLGHTLPESAVPPELPPRPSWLCKPELVPRISSCRNVLSYTTGRENNTKTLVGLEVHQFIEQLQERMLAMQEQLARYETSNNHLRTQVEHLTEENKSLKTENEQLKRQQFMAQPTQCNPHYQCFSDIDEGMHSGSYWMTQTHDKLNRLNSIEYNSIYGSLGSREPVESNELA</sequence>
<dbReference type="AlphaFoldDB" id="A0A9U8E7S9"/>
<feature type="repeat" description="ANK" evidence="3">
    <location>
        <begin position="127"/>
        <end position="159"/>
    </location>
</feature>
<keyword evidence="6" id="KW-1185">Reference proteome</keyword>
<evidence type="ECO:0000256" key="3">
    <source>
        <dbReference type="PROSITE-ProRule" id="PRU00023"/>
    </source>
</evidence>
<dbReference type="PROSITE" id="PS50297">
    <property type="entry name" value="ANK_REP_REGION"/>
    <property type="match status" value="2"/>
</dbReference>
<evidence type="ECO:0000313" key="6">
    <source>
        <dbReference type="Proteomes" id="UP001165740"/>
    </source>
</evidence>
<dbReference type="SUPFAM" id="SSF48403">
    <property type="entry name" value="Ankyrin repeat"/>
    <property type="match status" value="1"/>
</dbReference>
<name>A0A9U8E7S9_BIOGL</name>
<feature type="compositionally biased region" description="Polar residues" evidence="5">
    <location>
        <begin position="205"/>
        <end position="214"/>
    </location>
</feature>
<dbReference type="Gene3D" id="1.25.40.20">
    <property type="entry name" value="Ankyrin repeat-containing domain"/>
    <property type="match status" value="1"/>
</dbReference>
<protein>
    <submittedName>
        <fullName evidence="7">E3 ubiquitin-protein ligase HACE1-like isoform X1</fullName>
    </submittedName>
</protein>
<dbReference type="PROSITE" id="PS50088">
    <property type="entry name" value="ANK_REPEAT"/>
    <property type="match status" value="3"/>
</dbReference>
<dbReference type="PANTHER" id="PTHR24171">
    <property type="entry name" value="ANKYRIN REPEAT DOMAIN-CONTAINING PROTEIN 39-RELATED"/>
    <property type="match status" value="1"/>
</dbReference>
<dbReference type="RefSeq" id="XP_013076397.2">
    <property type="nucleotide sequence ID" value="XM_013220943.2"/>
</dbReference>
<dbReference type="GeneID" id="106062645"/>
<dbReference type="InterPro" id="IPR002110">
    <property type="entry name" value="Ankyrin_rpt"/>
</dbReference>
<evidence type="ECO:0000256" key="4">
    <source>
        <dbReference type="SAM" id="Coils"/>
    </source>
</evidence>
<gene>
    <name evidence="7" type="primary">LOC106062645</name>
</gene>
<feature type="compositionally biased region" description="Basic and acidic residues" evidence="5">
    <location>
        <begin position="192"/>
        <end position="204"/>
    </location>
</feature>
<keyword evidence="1" id="KW-0677">Repeat</keyword>
<organism evidence="6 7">
    <name type="scientific">Biomphalaria glabrata</name>
    <name type="common">Bloodfluke planorb</name>
    <name type="synonym">Freshwater snail</name>
    <dbReference type="NCBI Taxonomy" id="6526"/>
    <lineage>
        <taxon>Eukaryota</taxon>
        <taxon>Metazoa</taxon>
        <taxon>Spiralia</taxon>
        <taxon>Lophotrochozoa</taxon>
        <taxon>Mollusca</taxon>
        <taxon>Gastropoda</taxon>
        <taxon>Heterobranchia</taxon>
        <taxon>Euthyneura</taxon>
        <taxon>Panpulmonata</taxon>
        <taxon>Hygrophila</taxon>
        <taxon>Lymnaeoidea</taxon>
        <taxon>Planorbidae</taxon>
        <taxon>Biomphalaria</taxon>
    </lineage>
</organism>
<dbReference type="Proteomes" id="UP001165740">
    <property type="component" value="Chromosome 1"/>
</dbReference>
<dbReference type="InterPro" id="IPR036770">
    <property type="entry name" value="Ankyrin_rpt-contain_sf"/>
</dbReference>
<feature type="repeat" description="ANK" evidence="3">
    <location>
        <begin position="61"/>
        <end position="93"/>
    </location>
</feature>
<keyword evidence="2 3" id="KW-0040">ANK repeat</keyword>
<keyword evidence="4" id="KW-0175">Coiled coil</keyword>